<dbReference type="PANTHER" id="PTHR47738:SF1">
    <property type="entry name" value="NITROGEN REGULATORY PROTEIN"/>
    <property type="match status" value="1"/>
</dbReference>
<dbReference type="AlphaFoldDB" id="A0A242KDR8"/>
<dbReference type="Proteomes" id="UP000195141">
    <property type="component" value="Chromosome"/>
</dbReference>
<feature type="domain" description="PTS EIIA type-2" evidence="1">
    <location>
        <begin position="1"/>
        <end position="140"/>
    </location>
</feature>
<dbReference type="EMBL" id="CP147247">
    <property type="protein sequence ID" value="WYJ89185.1"/>
    <property type="molecule type" value="Genomic_DNA"/>
</dbReference>
<reference evidence="3" key="3">
    <citation type="submission" date="2024-03" db="EMBL/GenBank/DDBJ databases">
        <title>The Genome Sequence of Enterococcus sp. DIV0242b.</title>
        <authorList>
            <consortium name="The Broad Institute Genomics Platform"/>
            <consortium name="The Broad Institute Microbial Omics Core"/>
            <consortium name="The Broad Institute Genomic Center for Infectious Diseases"/>
            <person name="Earl A."/>
            <person name="Manson A."/>
            <person name="Gilmore M."/>
            <person name="Schwartman J."/>
            <person name="Shea T."/>
            <person name="Abouelleil A."/>
            <person name="Cao P."/>
            <person name="Chapman S."/>
            <person name="Cusick C."/>
            <person name="Young S."/>
            <person name="Neafsey D."/>
            <person name="Nusbaum C."/>
            <person name="Birren B."/>
        </authorList>
    </citation>
    <scope>NUCLEOTIDE SEQUENCE</scope>
    <source>
        <strain evidence="3">9E7_DIV0242</strain>
    </source>
</reference>
<accession>A0A242KDR8</accession>
<dbReference type="PANTHER" id="PTHR47738">
    <property type="entry name" value="PTS SYSTEM FRUCTOSE-LIKE EIIA COMPONENT-RELATED"/>
    <property type="match status" value="1"/>
</dbReference>
<dbReference type="InterPro" id="IPR002178">
    <property type="entry name" value="PTS_EIIA_type-2_dom"/>
</dbReference>
<dbReference type="OrthoDB" id="2192665at2"/>
<sequence>MNDKFIQVFLDSRVSSKAELFHFIAGQANGVEQELLTELLVNRETVGSTLIADQIILPHLESDKVEKSQILFISLEEPIDWDEATGKVKLAIAILLKSDEEQEIKQQITRFTRTLADEEYLEDLANEKELASFYKKIREF</sequence>
<dbReference type="InterPro" id="IPR051541">
    <property type="entry name" value="PTS_SugarTrans_NitroReg"/>
</dbReference>
<dbReference type="Pfam" id="PF00359">
    <property type="entry name" value="PTS_EIIA_2"/>
    <property type="match status" value="1"/>
</dbReference>
<reference evidence="3" key="2">
    <citation type="submission" date="2017-05" db="EMBL/GenBank/DDBJ databases">
        <authorList>
            <consortium name="The Broad Institute Genomics Platform"/>
            <consortium name="The Broad Institute Genomic Center for Infectious Diseases"/>
            <person name="Earl A."/>
            <person name="Manson A."/>
            <person name="Schwartman J."/>
            <person name="Gilmore M."/>
            <person name="Abouelleil A."/>
            <person name="Cao P."/>
            <person name="Chapman S."/>
            <person name="Cusick C."/>
            <person name="Shea T."/>
            <person name="Young S."/>
            <person name="Neafsey D."/>
            <person name="Nusbaum C."/>
            <person name="Birren B."/>
        </authorList>
    </citation>
    <scope>NUCLEOTIDE SEQUENCE</scope>
    <source>
        <strain evidence="3">9E7_DIV0242</strain>
    </source>
</reference>
<dbReference type="RefSeq" id="WP_086348012.1">
    <property type="nucleotide sequence ID" value="NZ_CP147247.1"/>
</dbReference>
<dbReference type="EMBL" id="NGMM01000001">
    <property type="protein sequence ID" value="OTP19106.1"/>
    <property type="molecule type" value="Genomic_DNA"/>
</dbReference>
<name>A0A242KDR8_9ENTE</name>
<dbReference type="InterPro" id="IPR016152">
    <property type="entry name" value="PTrfase/Anion_transptr"/>
</dbReference>
<evidence type="ECO:0000313" key="4">
    <source>
        <dbReference type="Proteomes" id="UP000195141"/>
    </source>
</evidence>
<keyword evidence="4" id="KW-1185">Reference proteome</keyword>
<evidence type="ECO:0000259" key="1">
    <source>
        <dbReference type="PROSITE" id="PS51094"/>
    </source>
</evidence>
<evidence type="ECO:0000313" key="2">
    <source>
        <dbReference type="EMBL" id="OTP19106.1"/>
    </source>
</evidence>
<dbReference type="SUPFAM" id="SSF55804">
    <property type="entry name" value="Phoshotransferase/anion transport protein"/>
    <property type="match status" value="1"/>
</dbReference>
<evidence type="ECO:0000313" key="3">
    <source>
        <dbReference type="EMBL" id="WYJ89185.1"/>
    </source>
</evidence>
<dbReference type="Gene3D" id="3.40.930.10">
    <property type="entry name" value="Mannitol-specific EII, Chain A"/>
    <property type="match status" value="1"/>
</dbReference>
<proteinExistence type="predicted"/>
<organism evidence="2">
    <name type="scientific">Candidatus Enterococcus clewellii</name>
    <dbReference type="NCBI Taxonomy" id="1834193"/>
    <lineage>
        <taxon>Bacteria</taxon>
        <taxon>Bacillati</taxon>
        <taxon>Bacillota</taxon>
        <taxon>Bacilli</taxon>
        <taxon>Lactobacillales</taxon>
        <taxon>Enterococcaceae</taxon>
        <taxon>Enterococcus</taxon>
    </lineage>
</organism>
<dbReference type="PROSITE" id="PS51094">
    <property type="entry name" value="PTS_EIIA_TYPE_2"/>
    <property type="match status" value="1"/>
</dbReference>
<protein>
    <recommendedName>
        <fullName evidence="1">PTS EIIA type-2 domain-containing protein</fullName>
    </recommendedName>
</protein>
<dbReference type="GO" id="GO:0030295">
    <property type="term" value="F:protein kinase activator activity"/>
    <property type="evidence" value="ECO:0007669"/>
    <property type="project" value="TreeGrafter"/>
</dbReference>
<gene>
    <name evidence="3" type="ORF">A5888_000904</name>
    <name evidence="2" type="ORF">A5888_000920</name>
</gene>
<reference evidence="2" key="1">
    <citation type="submission" date="2017-05" db="EMBL/GenBank/DDBJ databases">
        <title>The Genome Sequence of Enterococcus sp. 9E7_DIV0242.</title>
        <authorList>
            <consortium name="The Broad Institute Genomics Platform"/>
            <consortium name="The Broad Institute Genomic Center for Infectious Diseases"/>
            <person name="Earl A."/>
            <person name="Manson A."/>
            <person name="Schwartman J."/>
            <person name="Gilmore M."/>
            <person name="Abouelleil A."/>
            <person name="Cao P."/>
            <person name="Chapman S."/>
            <person name="Cusick C."/>
            <person name="Shea T."/>
            <person name="Young S."/>
            <person name="Neafsey D."/>
            <person name="Nusbaum C."/>
            <person name="Birren B."/>
        </authorList>
    </citation>
    <scope>NUCLEOTIDE SEQUENCE [LARGE SCALE GENOMIC DNA]</scope>
    <source>
        <strain evidence="2">9E7_DIV0242</strain>
    </source>
</reference>